<dbReference type="CDD" id="cd00170">
    <property type="entry name" value="SEC14"/>
    <property type="match status" value="1"/>
</dbReference>
<dbReference type="InParanoid" id="A0A6L2Q009"/>
<dbReference type="InterPro" id="IPR036273">
    <property type="entry name" value="CRAL/TRIO_N_dom_sf"/>
</dbReference>
<dbReference type="SMART" id="SM00516">
    <property type="entry name" value="SEC14"/>
    <property type="match status" value="1"/>
</dbReference>
<dbReference type="EMBL" id="BLKM01009497">
    <property type="protein sequence ID" value="GFG36892.1"/>
    <property type="molecule type" value="Genomic_DNA"/>
</dbReference>
<sequence>MAYPTKDNTSNAYIEPQMGSSTSTTMAPITAQEEFAKNNKLKRKDIEYLRDWMSKQPHLPTGITDEQLILFLYCCQYSLEACKQTIEAYYTIRTHAPELFGNRDPRRKEIQQTLSILEMVTLPKRDQHGNIVMAGRLIDDDVSKFSYEHVLNTWFMLQDITLRENGAVPGFVFVVDMKGTSLGHAAKMHLATVKKYYMYIQEAFPGNVVSNHLVNANPVSEAFLNLSKPFLNKELARKIFVHSSCTSLHKHVTKDALPKEFGGNLDSMSSYHSKLYGASTIGKTDPSYISCACHDRNKS</sequence>
<gene>
    <name evidence="3" type="ORF">Cfor_08698</name>
</gene>
<comment type="caution">
    <text evidence="3">The sequence shown here is derived from an EMBL/GenBank/DDBJ whole genome shotgun (WGS) entry which is preliminary data.</text>
</comment>
<dbReference type="GO" id="GO:1902936">
    <property type="term" value="F:phosphatidylinositol bisphosphate binding"/>
    <property type="evidence" value="ECO:0007669"/>
    <property type="project" value="TreeGrafter"/>
</dbReference>
<organism evidence="3 4">
    <name type="scientific">Coptotermes formosanus</name>
    <name type="common">Formosan subterranean termite</name>
    <dbReference type="NCBI Taxonomy" id="36987"/>
    <lineage>
        <taxon>Eukaryota</taxon>
        <taxon>Metazoa</taxon>
        <taxon>Ecdysozoa</taxon>
        <taxon>Arthropoda</taxon>
        <taxon>Hexapoda</taxon>
        <taxon>Insecta</taxon>
        <taxon>Pterygota</taxon>
        <taxon>Neoptera</taxon>
        <taxon>Polyneoptera</taxon>
        <taxon>Dictyoptera</taxon>
        <taxon>Blattodea</taxon>
        <taxon>Blattoidea</taxon>
        <taxon>Termitoidae</taxon>
        <taxon>Rhinotermitidae</taxon>
        <taxon>Coptotermes</taxon>
    </lineage>
</organism>
<dbReference type="InterPro" id="IPR001251">
    <property type="entry name" value="CRAL-TRIO_dom"/>
</dbReference>
<accession>A0A6L2Q009</accession>
<keyword evidence="4" id="KW-1185">Reference proteome</keyword>
<dbReference type="GO" id="GO:0016020">
    <property type="term" value="C:membrane"/>
    <property type="evidence" value="ECO:0007669"/>
    <property type="project" value="TreeGrafter"/>
</dbReference>
<evidence type="ECO:0000259" key="2">
    <source>
        <dbReference type="PROSITE" id="PS50191"/>
    </source>
</evidence>
<dbReference type="Gene3D" id="3.40.525.10">
    <property type="entry name" value="CRAL-TRIO lipid binding domain"/>
    <property type="match status" value="1"/>
</dbReference>
<evidence type="ECO:0000313" key="3">
    <source>
        <dbReference type="EMBL" id="GFG36892.1"/>
    </source>
</evidence>
<dbReference type="InterPro" id="IPR036865">
    <property type="entry name" value="CRAL-TRIO_dom_sf"/>
</dbReference>
<name>A0A6L2Q009_COPFO</name>
<protein>
    <recommendedName>
        <fullName evidence="2">CRAL-TRIO domain-containing protein</fullName>
    </recommendedName>
</protein>
<dbReference type="PROSITE" id="PS50191">
    <property type="entry name" value="CRAL_TRIO"/>
    <property type="match status" value="1"/>
</dbReference>
<dbReference type="OrthoDB" id="6432525at2759"/>
<dbReference type="SUPFAM" id="SSF52087">
    <property type="entry name" value="CRAL/TRIO domain"/>
    <property type="match status" value="1"/>
</dbReference>
<dbReference type="PANTHER" id="PTHR10174">
    <property type="entry name" value="ALPHA-TOCOPHEROL TRANSFER PROTEIN-RELATED"/>
    <property type="match status" value="1"/>
</dbReference>
<dbReference type="AlphaFoldDB" id="A0A6L2Q009"/>
<dbReference type="Pfam" id="PF00650">
    <property type="entry name" value="CRAL_TRIO"/>
    <property type="match status" value="1"/>
</dbReference>
<evidence type="ECO:0000256" key="1">
    <source>
        <dbReference type="SAM" id="MobiDB-lite"/>
    </source>
</evidence>
<dbReference type="PRINTS" id="PR00180">
    <property type="entry name" value="CRETINALDHBP"/>
</dbReference>
<dbReference type="Proteomes" id="UP000502823">
    <property type="component" value="Unassembled WGS sequence"/>
</dbReference>
<proteinExistence type="predicted"/>
<dbReference type="PANTHER" id="PTHR10174:SF213">
    <property type="entry name" value="CRAL-TRIO DOMAIN-CONTAINING PROTEIN"/>
    <property type="match status" value="1"/>
</dbReference>
<reference evidence="4" key="1">
    <citation type="submission" date="2020-01" db="EMBL/GenBank/DDBJ databases">
        <title>Draft genome sequence of the Termite Coptotermes fromosanus.</title>
        <authorList>
            <person name="Itakura S."/>
            <person name="Yosikawa Y."/>
            <person name="Umezawa K."/>
        </authorList>
    </citation>
    <scope>NUCLEOTIDE SEQUENCE [LARGE SCALE GENOMIC DNA]</scope>
</reference>
<evidence type="ECO:0000313" key="4">
    <source>
        <dbReference type="Proteomes" id="UP000502823"/>
    </source>
</evidence>
<dbReference type="SUPFAM" id="SSF46938">
    <property type="entry name" value="CRAL/TRIO N-terminal domain"/>
    <property type="match status" value="1"/>
</dbReference>
<feature type="domain" description="CRAL-TRIO" evidence="2">
    <location>
        <begin position="107"/>
        <end position="269"/>
    </location>
</feature>
<feature type="region of interest" description="Disordered" evidence="1">
    <location>
        <begin position="1"/>
        <end position="24"/>
    </location>
</feature>